<keyword evidence="3" id="KW-0326">Glycosidase</keyword>
<dbReference type="SUPFAM" id="SSF49303">
    <property type="entry name" value="beta-Galactosidase/glucuronidase domain"/>
    <property type="match status" value="1"/>
</dbReference>
<dbReference type="InterPro" id="IPR013783">
    <property type="entry name" value="Ig-like_fold"/>
</dbReference>
<dbReference type="PANTHER" id="PTHR42732:SF1">
    <property type="entry name" value="BETA-MANNOSIDASE"/>
    <property type="match status" value="1"/>
</dbReference>
<feature type="domain" description="Glycoside hydrolase family 2 immunoglobulin-like beta-sandwich" evidence="5">
    <location>
        <begin position="237"/>
        <end position="350"/>
    </location>
</feature>
<evidence type="ECO:0000259" key="6">
    <source>
        <dbReference type="Pfam" id="PF02836"/>
    </source>
</evidence>
<dbReference type="Gene3D" id="2.60.40.10">
    <property type="entry name" value="Immunoglobulins"/>
    <property type="match status" value="1"/>
</dbReference>
<dbReference type="InterPro" id="IPR051913">
    <property type="entry name" value="GH2_Domain-Containing"/>
</dbReference>
<dbReference type="SUPFAM" id="SSF51445">
    <property type="entry name" value="(Trans)glycosidases"/>
    <property type="match status" value="1"/>
</dbReference>
<evidence type="ECO:0000256" key="3">
    <source>
        <dbReference type="ARBA" id="ARBA00023295"/>
    </source>
</evidence>
<keyword evidence="4" id="KW-1133">Transmembrane helix</keyword>
<dbReference type="EMBL" id="CP071794">
    <property type="protein sequence ID" value="QTD57081.1"/>
    <property type="molecule type" value="Genomic_DNA"/>
</dbReference>
<dbReference type="Pfam" id="PF00703">
    <property type="entry name" value="Glyco_hydro_2"/>
    <property type="match status" value="1"/>
</dbReference>
<protein>
    <recommendedName>
        <fullName evidence="10">Glycoside hydrolase family 2</fullName>
    </recommendedName>
</protein>
<evidence type="ECO:0000259" key="7">
    <source>
        <dbReference type="Pfam" id="PF22666"/>
    </source>
</evidence>
<evidence type="ECO:0000256" key="1">
    <source>
        <dbReference type="ARBA" id="ARBA00007401"/>
    </source>
</evidence>
<dbReference type="Proteomes" id="UP000663923">
    <property type="component" value="Chromosome"/>
</dbReference>
<evidence type="ECO:0008006" key="10">
    <source>
        <dbReference type="Google" id="ProtNLM"/>
    </source>
</evidence>
<dbReference type="Pfam" id="PF02836">
    <property type="entry name" value="Glyco_hydro_2_C"/>
    <property type="match status" value="1"/>
</dbReference>
<dbReference type="PANTHER" id="PTHR42732">
    <property type="entry name" value="BETA-GALACTOSIDASE"/>
    <property type="match status" value="1"/>
</dbReference>
<dbReference type="InterPro" id="IPR036156">
    <property type="entry name" value="Beta-gal/glucu_dom_sf"/>
</dbReference>
<accession>A0ABX7T649</accession>
<evidence type="ECO:0000256" key="4">
    <source>
        <dbReference type="SAM" id="Phobius"/>
    </source>
</evidence>
<dbReference type="Gene3D" id="3.20.20.80">
    <property type="entry name" value="Glycosidases"/>
    <property type="match status" value="1"/>
</dbReference>
<dbReference type="Gene3D" id="2.60.120.260">
    <property type="entry name" value="Galactose-binding domain-like"/>
    <property type="match status" value="1"/>
</dbReference>
<dbReference type="RefSeq" id="WP_207989288.1">
    <property type="nucleotide sequence ID" value="NZ_CP071794.1"/>
</dbReference>
<keyword evidence="9" id="KW-1185">Reference proteome</keyword>
<feature type="domain" description="Beta-mannosidase-like galactose-binding" evidence="7">
    <location>
        <begin position="98"/>
        <end position="199"/>
    </location>
</feature>
<evidence type="ECO:0000313" key="9">
    <source>
        <dbReference type="Proteomes" id="UP000663923"/>
    </source>
</evidence>
<reference evidence="8 9" key="1">
    <citation type="submission" date="2021-03" db="EMBL/GenBank/DDBJ databases">
        <title>Complete genome of Parasphingorhabdus_sp.JHSY0214.</title>
        <authorList>
            <person name="Yoo J.H."/>
            <person name="Bae J.W."/>
        </authorList>
    </citation>
    <scope>NUCLEOTIDE SEQUENCE [LARGE SCALE GENOMIC DNA]</scope>
    <source>
        <strain evidence="8 9">JHSY0214</strain>
    </source>
</reference>
<dbReference type="InterPro" id="IPR006103">
    <property type="entry name" value="Glyco_hydro_2_cat"/>
</dbReference>
<gene>
    <name evidence="8" type="ORF">J4G78_05860</name>
</gene>
<evidence type="ECO:0000256" key="2">
    <source>
        <dbReference type="ARBA" id="ARBA00022801"/>
    </source>
</evidence>
<dbReference type="Pfam" id="PF22666">
    <property type="entry name" value="Glyco_hydro_2_N2"/>
    <property type="match status" value="1"/>
</dbReference>
<organism evidence="8 9">
    <name type="scientific">Parasphingorhabdus cellanae</name>
    <dbReference type="NCBI Taxonomy" id="2806553"/>
    <lineage>
        <taxon>Bacteria</taxon>
        <taxon>Pseudomonadati</taxon>
        <taxon>Pseudomonadota</taxon>
        <taxon>Alphaproteobacteria</taxon>
        <taxon>Sphingomonadales</taxon>
        <taxon>Sphingomonadaceae</taxon>
        <taxon>Parasphingorhabdus</taxon>
    </lineage>
</organism>
<dbReference type="InterPro" id="IPR054593">
    <property type="entry name" value="Beta-mannosidase-like_N2"/>
</dbReference>
<feature type="domain" description="Glycoside hydrolase family 2 catalytic" evidence="6">
    <location>
        <begin position="359"/>
        <end position="577"/>
    </location>
</feature>
<keyword evidence="2" id="KW-0378">Hydrolase</keyword>
<dbReference type="InterPro" id="IPR017853">
    <property type="entry name" value="GH"/>
</dbReference>
<name>A0ABX7T649_9SPHN</name>
<dbReference type="SUPFAM" id="SSF49785">
    <property type="entry name" value="Galactose-binding domain-like"/>
    <property type="match status" value="1"/>
</dbReference>
<keyword evidence="4" id="KW-0812">Transmembrane</keyword>
<dbReference type="InterPro" id="IPR006102">
    <property type="entry name" value="Ig-like_GH2"/>
</dbReference>
<comment type="similarity">
    <text evidence="1">Belongs to the glycosyl hydrolase 2 family.</text>
</comment>
<keyword evidence="4" id="KW-0472">Membrane</keyword>
<evidence type="ECO:0000313" key="8">
    <source>
        <dbReference type="EMBL" id="QTD57081.1"/>
    </source>
</evidence>
<proteinExistence type="inferred from homology"/>
<dbReference type="InterPro" id="IPR008979">
    <property type="entry name" value="Galactose-bd-like_sf"/>
</dbReference>
<feature type="transmembrane region" description="Helical" evidence="4">
    <location>
        <begin position="7"/>
        <end position="25"/>
    </location>
</feature>
<sequence length="819" mass="93275">MLKKIGKFLFIFLLVIVVLGVVIWFNRGMIVTSMLSNESISAWLTTFEPGDDYEATVEGSYPVAACQSSHVDWGEQTRRTMMLDGTWDVAESEMSETLPTSYAHKAPVPGLITDARPAFTEMGIESGQRDVFWYRTEFKAPEKGSAQAFLCLHKAKNGVKVWLNGKPLGEHFTTFSLSEYNASDAIKYGQTNELVVRLGADRSQLPSFVPAGDDDEKERWYPGLWDTVSLVLTEQASIANVKIEPEIDNDRVKIKTLIRNGGAQPYDAVVVQDVRPWKDGDTARPLRSEMNVTIPAGETKLVEQTVAMQDYELWSPENPFLYQVHAQLGRAGEGDVVEPSDDRVKRFGMRKVEWRSGADKGFYLNNKLYYLRGTNIGLHRFFEDAQRGQLPWDKAWVRELLSGHPKDFHWNSFRNHTGRMPNFWYDLADEIGFIVADEYSFWSVVRNTESSKWSAAELEKEFRGWVSENWNHASIGWWDAANENHNPISDDVIQRMRDIDPTRQWENGGYRPPVGPNDPIEEHPYKLNAGGALNMNDRRYTLDDFTTMKGQPPQATWGPFATYSGAPEHPFINNEYGFLWVTHRGRPTELGKLSFDNIAEGKTLTPQEYLEGYAYIMSELAAYWRAMRGYAGVQHFVYLSKCDDAADIPESWEVKSTSKTCDSFIDVKNLKLEPRWARYARSAFAPQLIYLRAWDEASYPRGKRASVPLILLNDDYNPEPVVAEVLAIDANGRVLSRSEPMDLVLEPVSRRDVKIELDIPQTSRLLFVARLTSPSGAFDPVYGRRKIGYDHVGKAIPDPPFRIITMRKDIYRLDSGKKD</sequence>
<evidence type="ECO:0000259" key="5">
    <source>
        <dbReference type="Pfam" id="PF00703"/>
    </source>
</evidence>